<dbReference type="RefSeq" id="WP_253768394.1">
    <property type="nucleotide sequence ID" value="NZ_JAMTCK010000003.1"/>
</dbReference>
<dbReference type="AlphaFoldDB" id="A0AAE3GBY7"/>
<organism evidence="1 2">
    <name type="scientific">Goodfellowiella coeruleoviolacea</name>
    <dbReference type="NCBI Taxonomy" id="334858"/>
    <lineage>
        <taxon>Bacteria</taxon>
        <taxon>Bacillati</taxon>
        <taxon>Actinomycetota</taxon>
        <taxon>Actinomycetes</taxon>
        <taxon>Pseudonocardiales</taxon>
        <taxon>Pseudonocardiaceae</taxon>
        <taxon>Goodfellowiella</taxon>
    </lineage>
</organism>
<dbReference type="Proteomes" id="UP001206128">
    <property type="component" value="Unassembled WGS sequence"/>
</dbReference>
<proteinExistence type="predicted"/>
<evidence type="ECO:0000313" key="1">
    <source>
        <dbReference type="EMBL" id="MCP2164589.1"/>
    </source>
</evidence>
<keyword evidence="2" id="KW-1185">Reference proteome</keyword>
<dbReference type="EMBL" id="JAMTCK010000003">
    <property type="protein sequence ID" value="MCP2164589.1"/>
    <property type="molecule type" value="Genomic_DNA"/>
</dbReference>
<name>A0AAE3GBY7_9PSEU</name>
<protein>
    <submittedName>
        <fullName evidence="1">Uncharacterized protein</fullName>
    </submittedName>
</protein>
<gene>
    <name evidence="1" type="ORF">LX83_001429</name>
</gene>
<evidence type="ECO:0000313" key="2">
    <source>
        <dbReference type="Proteomes" id="UP001206128"/>
    </source>
</evidence>
<comment type="caution">
    <text evidence="1">The sequence shown here is derived from an EMBL/GenBank/DDBJ whole genome shotgun (WGS) entry which is preliminary data.</text>
</comment>
<accession>A0AAE3GBY7</accession>
<sequence>MNAMFVLVLAVLLGAHAGCVLLWHHLRRQRDERDALRAHYLRQIEQLERDLRWERGQRYRHEAELDRWHHAYE</sequence>
<reference evidence="1" key="1">
    <citation type="submission" date="2022-06" db="EMBL/GenBank/DDBJ databases">
        <title>Genomic Encyclopedia of Archaeal and Bacterial Type Strains, Phase II (KMG-II): from individual species to whole genera.</title>
        <authorList>
            <person name="Goeker M."/>
        </authorList>
    </citation>
    <scope>NUCLEOTIDE SEQUENCE</scope>
    <source>
        <strain evidence="1">DSM 43935</strain>
    </source>
</reference>